<organism evidence="12 13">
    <name type="scientific">Saccharothrix algeriensis</name>
    <dbReference type="NCBI Taxonomy" id="173560"/>
    <lineage>
        <taxon>Bacteria</taxon>
        <taxon>Bacillati</taxon>
        <taxon>Actinomycetota</taxon>
        <taxon>Actinomycetes</taxon>
        <taxon>Pseudonocardiales</taxon>
        <taxon>Pseudonocardiaceae</taxon>
        <taxon>Saccharothrix</taxon>
    </lineage>
</organism>
<dbReference type="Proteomes" id="UP001195724">
    <property type="component" value="Unassembled WGS sequence"/>
</dbReference>
<dbReference type="SUPFAM" id="SSF46689">
    <property type="entry name" value="Homeodomain-like"/>
    <property type="match status" value="1"/>
</dbReference>
<evidence type="ECO:0000313" key="7">
    <source>
        <dbReference type="EMBL" id="MBM7812876.1"/>
    </source>
</evidence>
<dbReference type="EMBL" id="JAFBCL010000001">
    <property type="protein sequence ID" value="MBM7814893.1"/>
    <property type="molecule type" value="Genomic_DNA"/>
</dbReference>
<dbReference type="EMBL" id="JAFBCL010000001">
    <property type="protein sequence ID" value="MBM7813432.1"/>
    <property type="molecule type" value="Genomic_DNA"/>
</dbReference>
<evidence type="ECO:0000313" key="3">
    <source>
        <dbReference type="EMBL" id="MBM7809639.1"/>
    </source>
</evidence>
<evidence type="ECO:0000313" key="4">
    <source>
        <dbReference type="EMBL" id="MBM7809933.1"/>
    </source>
</evidence>
<evidence type="ECO:0000313" key="8">
    <source>
        <dbReference type="EMBL" id="MBM7813153.1"/>
    </source>
</evidence>
<dbReference type="EMBL" id="JAFBCL010000001">
    <property type="protein sequence ID" value="MBM7813153.1"/>
    <property type="molecule type" value="Genomic_DNA"/>
</dbReference>
<dbReference type="Pfam" id="PF13592">
    <property type="entry name" value="HTH_33"/>
    <property type="match status" value="1"/>
</dbReference>
<dbReference type="EMBL" id="JAFBCL010000001">
    <property type="protein sequence ID" value="MBM7810358.1"/>
    <property type="molecule type" value="Genomic_DNA"/>
</dbReference>
<evidence type="ECO:0000313" key="13">
    <source>
        <dbReference type="Proteomes" id="UP001195724"/>
    </source>
</evidence>
<dbReference type="InterPro" id="IPR009057">
    <property type="entry name" value="Homeodomain-like_sf"/>
</dbReference>
<dbReference type="EMBL" id="JAFBCL010000001">
    <property type="protein sequence ID" value="MBM7809370.1"/>
    <property type="molecule type" value="Genomic_DNA"/>
</dbReference>
<dbReference type="EMBL" id="JAFBCL010000001">
    <property type="protein sequence ID" value="MBM7809639.1"/>
    <property type="molecule type" value="Genomic_DNA"/>
</dbReference>
<dbReference type="EMBL" id="JAFBCL010000001">
    <property type="protein sequence ID" value="MBM7812876.1"/>
    <property type="molecule type" value="Genomic_DNA"/>
</dbReference>
<evidence type="ECO:0000313" key="12">
    <source>
        <dbReference type="EMBL" id="MBM7814893.1"/>
    </source>
</evidence>
<comment type="caution">
    <text evidence="12">The sequence shown here is derived from an EMBL/GenBank/DDBJ whole genome shotgun (WGS) entry which is preliminary data.</text>
</comment>
<dbReference type="RefSeq" id="WP_204840485.1">
    <property type="nucleotide sequence ID" value="NZ_JAFBCL010000001.1"/>
</dbReference>
<evidence type="ECO:0000313" key="6">
    <source>
        <dbReference type="EMBL" id="MBM7811742.1"/>
    </source>
</evidence>
<evidence type="ECO:0000259" key="1">
    <source>
        <dbReference type="Pfam" id="PF13592"/>
    </source>
</evidence>
<dbReference type="EMBL" id="JAFBCL010000001">
    <property type="protein sequence ID" value="MBM7814280.1"/>
    <property type="molecule type" value="Genomic_DNA"/>
</dbReference>
<dbReference type="EMBL" id="JAFBCL010000001">
    <property type="protein sequence ID" value="MBM7814393.1"/>
    <property type="molecule type" value="Genomic_DNA"/>
</dbReference>
<keyword evidence="13" id="KW-1185">Reference proteome</keyword>
<feature type="domain" description="Winged helix-turn helix" evidence="1">
    <location>
        <begin position="98"/>
        <end position="157"/>
    </location>
</feature>
<reference evidence="12 13" key="1">
    <citation type="submission" date="2021-01" db="EMBL/GenBank/DDBJ databases">
        <title>Sequencing the genomes of 1000 actinobacteria strains.</title>
        <authorList>
            <person name="Klenk H.-P."/>
        </authorList>
    </citation>
    <scope>NUCLEOTIDE SEQUENCE [LARGE SCALE GENOMIC DNA]</scope>
    <source>
        <strain evidence="12 13">DSM 44581</strain>
    </source>
</reference>
<sequence>MRYPDGGGLTGRERARREAVRMQAADWFERGVGACEVARGLRVSTKSAYAWRRLWRAGGRQALRSRGPGGPDCRLDRARLDRLVQALEQGPAAHGYTEDRRWTLARVAELVARLFAVRYTPAGMSLVLHRIGYSPQVPARRADRRDEAAVTAWRRESWARGKP</sequence>
<name>A0ABS2SF45_9PSEU</name>
<dbReference type="EMBL" id="JAFBCL010000001">
    <property type="protein sequence ID" value="MBM7811742.1"/>
    <property type="molecule type" value="Genomic_DNA"/>
</dbReference>
<evidence type="ECO:0000313" key="2">
    <source>
        <dbReference type="EMBL" id="MBM7809370.1"/>
    </source>
</evidence>
<proteinExistence type="predicted"/>
<evidence type="ECO:0000313" key="11">
    <source>
        <dbReference type="EMBL" id="MBM7814393.1"/>
    </source>
</evidence>
<evidence type="ECO:0000313" key="10">
    <source>
        <dbReference type="EMBL" id="MBM7814280.1"/>
    </source>
</evidence>
<dbReference type="InterPro" id="IPR025959">
    <property type="entry name" value="Winged_HTH_dom"/>
</dbReference>
<protein>
    <submittedName>
        <fullName evidence="12">Transposase</fullName>
    </submittedName>
</protein>
<dbReference type="EMBL" id="JAFBCL010000001">
    <property type="protein sequence ID" value="MBM7809933.1"/>
    <property type="molecule type" value="Genomic_DNA"/>
</dbReference>
<evidence type="ECO:0000313" key="9">
    <source>
        <dbReference type="EMBL" id="MBM7813432.1"/>
    </source>
</evidence>
<evidence type="ECO:0000313" key="5">
    <source>
        <dbReference type="EMBL" id="MBM7810358.1"/>
    </source>
</evidence>
<gene>
    <name evidence="2" type="ORF">JOE68_000235</name>
    <name evidence="3" type="ORF">JOE68_000504</name>
    <name evidence="4" type="ORF">JOE68_000798</name>
    <name evidence="5" type="ORF">JOE68_001223</name>
    <name evidence="6" type="ORF">JOE68_002607</name>
    <name evidence="7" type="ORF">JOE68_003741</name>
    <name evidence="8" type="ORF">JOE68_004018</name>
    <name evidence="9" type="ORF">JOE68_004297</name>
    <name evidence="10" type="ORF">JOE68_005145</name>
    <name evidence="11" type="ORF">JOE68_005258</name>
    <name evidence="12" type="ORF">JOE68_005758</name>
</gene>
<accession>A0ABS2SF45</accession>